<sequence>MEKKTILLGLNELNFDYIGFYANKGLLPNFKKVFDDYGYIETTSEKEYELLEPWIQWVTIHTGKDYKEHKIFRLGDIVERKDLKQIFEIAEEKGLTVGAISPFNADNRLKNPKFFIPDPWTQTKASGESFVKDVSRAVSQAVNDNAKESVSKKSIIAILRTLLKVVKPYSYIEYFKLLISIKSRVGVKAVVLDKLLGDTFIQQWKKHQPDFSNLFLNTGAHFQHHYMFNSAAYQGALKNPEWYCPTKQDPLIEILKEYDSIIGKLLKLNVRLIICTGLHQKPHKHNTFYWRLSNHSDFLQELEIKGIKKVTPRMSRDFLIEFNSKEDAKIAEKIMETYYSKIDKIKIFTIDNREKSLFVELTYSYDIGDNFTINGKKEIMNFEKNVAFVAIKNGEHDPVGYYADTDKKFEKESESIELKKVFDNIVDAFN</sequence>
<evidence type="ECO:0000313" key="2">
    <source>
        <dbReference type="Proteomes" id="UP000198521"/>
    </source>
</evidence>
<name>A0A1H7JUB7_AQUAM</name>
<proteinExistence type="predicted"/>
<dbReference type="AlphaFoldDB" id="A0A1H7JUB7"/>
<dbReference type="RefSeq" id="WP_091406434.1">
    <property type="nucleotide sequence ID" value="NZ_FOAB01000002.1"/>
</dbReference>
<dbReference type="Proteomes" id="UP000198521">
    <property type="component" value="Unassembled WGS sequence"/>
</dbReference>
<dbReference type="STRING" id="1038014.SAMN04487910_1090"/>
<protein>
    <recommendedName>
        <fullName evidence="3">Type I phosphodiesterase / nucleotide pyrophosphatase</fullName>
    </recommendedName>
</protein>
<accession>A0A1H7JUB7</accession>
<gene>
    <name evidence="1" type="ORF">SAMN04487910_1090</name>
</gene>
<evidence type="ECO:0008006" key="3">
    <source>
        <dbReference type="Google" id="ProtNLM"/>
    </source>
</evidence>
<dbReference type="SUPFAM" id="SSF53649">
    <property type="entry name" value="Alkaline phosphatase-like"/>
    <property type="match status" value="1"/>
</dbReference>
<evidence type="ECO:0000313" key="1">
    <source>
        <dbReference type="EMBL" id="SEK77650.1"/>
    </source>
</evidence>
<dbReference type="Gene3D" id="3.40.720.10">
    <property type="entry name" value="Alkaline Phosphatase, subunit A"/>
    <property type="match status" value="1"/>
</dbReference>
<dbReference type="OrthoDB" id="244470at2"/>
<organism evidence="1 2">
    <name type="scientific">Aquimarina amphilecti</name>
    <dbReference type="NCBI Taxonomy" id="1038014"/>
    <lineage>
        <taxon>Bacteria</taxon>
        <taxon>Pseudomonadati</taxon>
        <taxon>Bacteroidota</taxon>
        <taxon>Flavobacteriia</taxon>
        <taxon>Flavobacteriales</taxon>
        <taxon>Flavobacteriaceae</taxon>
        <taxon>Aquimarina</taxon>
    </lineage>
</organism>
<dbReference type="EMBL" id="FOAB01000002">
    <property type="protein sequence ID" value="SEK77650.1"/>
    <property type="molecule type" value="Genomic_DNA"/>
</dbReference>
<dbReference type="InterPro" id="IPR017850">
    <property type="entry name" value="Alkaline_phosphatase_core_sf"/>
</dbReference>
<keyword evidence="2" id="KW-1185">Reference proteome</keyword>
<reference evidence="1 2" key="1">
    <citation type="submission" date="2016-10" db="EMBL/GenBank/DDBJ databases">
        <authorList>
            <person name="de Groot N.N."/>
        </authorList>
    </citation>
    <scope>NUCLEOTIDE SEQUENCE [LARGE SCALE GENOMIC DNA]</scope>
    <source>
        <strain evidence="1 2">DSM 25232</strain>
    </source>
</reference>